<evidence type="ECO:0000313" key="2">
    <source>
        <dbReference type="EMBL" id="NEN23185.1"/>
    </source>
</evidence>
<feature type="chain" id="PRO_5029514369" evidence="1">
    <location>
        <begin position="19"/>
        <end position="522"/>
    </location>
</feature>
<dbReference type="PROSITE" id="PS51257">
    <property type="entry name" value="PROKAR_LIPOPROTEIN"/>
    <property type="match status" value="1"/>
</dbReference>
<gene>
    <name evidence="2" type="ORF">G3O08_06690</name>
</gene>
<proteinExistence type="predicted"/>
<dbReference type="RefSeq" id="WP_163284141.1">
    <property type="nucleotide sequence ID" value="NZ_JAAGVY010000008.1"/>
</dbReference>
<dbReference type="EMBL" id="JAAGVY010000008">
    <property type="protein sequence ID" value="NEN23185.1"/>
    <property type="molecule type" value="Genomic_DNA"/>
</dbReference>
<feature type="signal peptide" evidence="1">
    <location>
        <begin position="1"/>
        <end position="18"/>
    </location>
</feature>
<accession>A0A7K3WR45</accession>
<evidence type="ECO:0000313" key="3">
    <source>
        <dbReference type="Proteomes" id="UP000486602"/>
    </source>
</evidence>
<name>A0A7K3WR45_9FLAO</name>
<dbReference type="AlphaFoldDB" id="A0A7K3WR45"/>
<keyword evidence="1" id="KW-0732">Signal</keyword>
<reference evidence="2 3" key="1">
    <citation type="submission" date="2020-02" db="EMBL/GenBank/DDBJ databases">
        <title>Out from the shadows clarifying the taxonomy of the family Cryomorphaceae and related taxa by utilizing the GTDB taxonomic framework.</title>
        <authorList>
            <person name="Bowman J.P."/>
        </authorList>
    </citation>
    <scope>NUCLEOTIDE SEQUENCE [LARGE SCALE GENOMIC DNA]</scope>
    <source>
        <strain evidence="2 3">QSSC 1-22</strain>
    </source>
</reference>
<protein>
    <submittedName>
        <fullName evidence="2">Uncharacterized protein</fullName>
    </submittedName>
</protein>
<evidence type="ECO:0000256" key="1">
    <source>
        <dbReference type="SAM" id="SignalP"/>
    </source>
</evidence>
<dbReference type="Proteomes" id="UP000486602">
    <property type="component" value="Unassembled WGS sequence"/>
</dbReference>
<comment type="caution">
    <text evidence="2">The sequence shown here is derived from an EMBL/GenBank/DDBJ whole genome shotgun (WGS) entry which is preliminary data.</text>
</comment>
<sequence>MKKAILIFVLLSFLLACQKDPTSWDTSLSAPLIRTNLGIGDLIPDSILQIGSDQSVAIRIEENIFDIGIDSLIAIEPDTVSKIFSIAPLLQFTFNPGQTFYNSDESFEFNGVEAQLSQAILKGGKLILNAENSIDGDLNFILKIPKAFKNGESLLISETIPAASGNENGLLNREIDISGYELDLTGQNGNEFNVLAVQFTLSNPANGEPITAVNSDIVKLSVSYTDLDVQFAKGYFGTEALNLNESSIFNAFDGYNDAMIDVDEVNAELSFTNGFGIDIQASIFQIKAWNNFTENSVNLSNSLIGSNINLSRAGLNGYDPLPSAKNYVLNNFNSNITELLELLPDSIFINANASLNPLGNISNYNDFVSDKSRLRCDLSLLIPMKLSLTNLSIRDTTKLEWPGNENFSIESGNLYLAASNSFPANFLLEINAIDGSNNVVLKLNPYLENPEGLISGRNGDEPSNSLLKFSLDDYAVNQLKNSKSIAIKANFETTNYPETVIFNENDSLKILISSDLNSRLTF</sequence>
<organism evidence="2 3">
    <name type="scientific">Cryomorpha ignava</name>
    <dbReference type="NCBI Taxonomy" id="101383"/>
    <lineage>
        <taxon>Bacteria</taxon>
        <taxon>Pseudomonadati</taxon>
        <taxon>Bacteroidota</taxon>
        <taxon>Flavobacteriia</taxon>
        <taxon>Flavobacteriales</taxon>
        <taxon>Cryomorphaceae</taxon>
        <taxon>Cryomorpha</taxon>
    </lineage>
</organism>
<keyword evidence="3" id="KW-1185">Reference proteome</keyword>